<evidence type="ECO:0000313" key="2">
    <source>
        <dbReference type="EMBL" id="KAK4003463.1"/>
    </source>
</evidence>
<feature type="region of interest" description="Disordered" evidence="1">
    <location>
        <begin position="1"/>
        <end position="37"/>
    </location>
</feature>
<name>A0ABQ9YS80_9CRUS</name>
<protein>
    <submittedName>
        <fullName evidence="2">Uncharacterized protein</fullName>
    </submittedName>
</protein>
<keyword evidence="3" id="KW-1185">Reference proteome</keyword>
<evidence type="ECO:0000313" key="3">
    <source>
        <dbReference type="Proteomes" id="UP001234178"/>
    </source>
</evidence>
<proteinExistence type="predicted"/>
<dbReference type="EMBL" id="JAOYFB010000001">
    <property type="protein sequence ID" value="KAK4003463.1"/>
    <property type="molecule type" value="Genomic_DNA"/>
</dbReference>
<accession>A0ABQ9YS80</accession>
<organism evidence="2 3">
    <name type="scientific">Daphnia magna</name>
    <dbReference type="NCBI Taxonomy" id="35525"/>
    <lineage>
        <taxon>Eukaryota</taxon>
        <taxon>Metazoa</taxon>
        <taxon>Ecdysozoa</taxon>
        <taxon>Arthropoda</taxon>
        <taxon>Crustacea</taxon>
        <taxon>Branchiopoda</taxon>
        <taxon>Diplostraca</taxon>
        <taxon>Cladocera</taxon>
        <taxon>Anomopoda</taxon>
        <taxon>Daphniidae</taxon>
        <taxon>Daphnia</taxon>
    </lineage>
</organism>
<evidence type="ECO:0000256" key="1">
    <source>
        <dbReference type="SAM" id="MobiDB-lite"/>
    </source>
</evidence>
<gene>
    <name evidence="2" type="ORF">OUZ56_005225</name>
</gene>
<dbReference type="Proteomes" id="UP001234178">
    <property type="component" value="Unassembled WGS sequence"/>
</dbReference>
<feature type="compositionally biased region" description="Basic and acidic residues" evidence="1">
    <location>
        <begin position="17"/>
        <end position="30"/>
    </location>
</feature>
<comment type="caution">
    <text evidence="2">The sequence shown here is derived from an EMBL/GenBank/DDBJ whole genome shotgun (WGS) entry which is preliminary data.</text>
</comment>
<sequence>MAPPIQREAATTRKRKKEELGKHRQQHESVESGVRARSVDGHMLLTLSIQTDSTVFSSRHQLTSEQQMIILRA</sequence>
<reference evidence="2 3" key="1">
    <citation type="journal article" date="2023" name="Nucleic Acids Res.">
        <title>The hologenome of Daphnia magna reveals possible DNA methylation and microbiome-mediated evolution of the host genome.</title>
        <authorList>
            <person name="Chaturvedi A."/>
            <person name="Li X."/>
            <person name="Dhandapani V."/>
            <person name="Marshall H."/>
            <person name="Kissane S."/>
            <person name="Cuenca-Cambronero M."/>
            <person name="Asole G."/>
            <person name="Calvet F."/>
            <person name="Ruiz-Romero M."/>
            <person name="Marangio P."/>
            <person name="Guigo R."/>
            <person name="Rago D."/>
            <person name="Mirbahai L."/>
            <person name="Eastwood N."/>
            <person name="Colbourne J.K."/>
            <person name="Zhou J."/>
            <person name="Mallon E."/>
            <person name="Orsini L."/>
        </authorList>
    </citation>
    <scope>NUCLEOTIDE SEQUENCE [LARGE SCALE GENOMIC DNA]</scope>
    <source>
        <strain evidence="2">LRV0_1</strain>
    </source>
</reference>